<evidence type="ECO:0000256" key="1">
    <source>
        <dbReference type="SAM" id="MobiDB-lite"/>
    </source>
</evidence>
<proteinExistence type="predicted"/>
<dbReference type="RefSeq" id="WP_023432188.1">
    <property type="nucleotide sequence ID" value="NZ_AWXZ01000029.1"/>
</dbReference>
<dbReference type="AlphaFoldDB" id="V4RNE9"/>
<name>V4RNE9_9HYPH</name>
<organism evidence="2 3">
    <name type="scientific">Lutibaculum baratangense AMV1</name>
    <dbReference type="NCBI Taxonomy" id="631454"/>
    <lineage>
        <taxon>Bacteria</taxon>
        <taxon>Pseudomonadati</taxon>
        <taxon>Pseudomonadota</taxon>
        <taxon>Alphaproteobacteria</taxon>
        <taxon>Hyphomicrobiales</taxon>
        <taxon>Tepidamorphaceae</taxon>
        <taxon>Lutibaculum</taxon>
    </lineage>
</organism>
<feature type="region of interest" description="Disordered" evidence="1">
    <location>
        <begin position="1"/>
        <end position="20"/>
    </location>
</feature>
<protein>
    <submittedName>
        <fullName evidence="2">Uncharacterized protein</fullName>
    </submittedName>
</protein>
<dbReference type="EMBL" id="AWXZ01000029">
    <property type="protein sequence ID" value="ESR24735.1"/>
    <property type="molecule type" value="Genomic_DNA"/>
</dbReference>
<dbReference type="Proteomes" id="UP000017819">
    <property type="component" value="Unassembled WGS sequence"/>
</dbReference>
<reference evidence="2 3" key="1">
    <citation type="journal article" date="2014" name="Genome Announc.">
        <title>Draft Genome Sequence of Lutibaculum baratangense Strain AMV1T, Isolated from a Mud Volcano in Andamans, India.</title>
        <authorList>
            <person name="Singh A."/>
            <person name="Sreenivas A."/>
            <person name="Sathyanarayana Reddy G."/>
            <person name="Pinnaka A.K."/>
            <person name="Shivaji S."/>
        </authorList>
    </citation>
    <scope>NUCLEOTIDE SEQUENCE [LARGE SCALE GENOMIC DNA]</scope>
    <source>
        <strain evidence="2 3">AMV1</strain>
    </source>
</reference>
<accession>V4RNE9</accession>
<sequence>MTTQQAAHHEFSRPQPSGIGNRAVAAASLCCKETTRVERSAQERADRLPYEDTACCTD</sequence>
<comment type="caution">
    <text evidence="2">The sequence shown here is derived from an EMBL/GenBank/DDBJ whole genome shotgun (WGS) entry which is preliminary data.</text>
</comment>
<evidence type="ECO:0000313" key="3">
    <source>
        <dbReference type="Proteomes" id="UP000017819"/>
    </source>
</evidence>
<gene>
    <name evidence="2" type="ORF">N177_2058</name>
</gene>
<evidence type="ECO:0000313" key="2">
    <source>
        <dbReference type="EMBL" id="ESR24735.1"/>
    </source>
</evidence>
<keyword evidence="3" id="KW-1185">Reference proteome</keyword>